<dbReference type="InterPro" id="IPR043148">
    <property type="entry name" value="TagF_C"/>
</dbReference>
<dbReference type="RefSeq" id="WP_166312849.1">
    <property type="nucleotide sequence ID" value="NZ_WOTH01000002.1"/>
</dbReference>
<dbReference type="AlphaFoldDB" id="A0A967B4J9"/>
<reference evidence="1" key="1">
    <citation type="submission" date="2019-11" db="EMBL/GenBank/DDBJ databases">
        <title>Description of new Acetobacter species.</title>
        <authorList>
            <person name="Cleenwerck I."/>
            <person name="Sombolestani A.S."/>
        </authorList>
    </citation>
    <scope>NUCLEOTIDE SEQUENCE</scope>
    <source>
        <strain evidence="1">LMG 1626</strain>
    </source>
</reference>
<gene>
    <name evidence="1" type="ORF">GOB87_01930</name>
</gene>
<accession>A0A967B4J9</accession>
<keyword evidence="2" id="KW-1185">Reference proteome</keyword>
<dbReference type="EMBL" id="WOTH01000002">
    <property type="protein sequence ID" value="NHO52725.1"/>
    <property type="molecule type" value="Genomic_DNA"/>
</dbReference>
<protein>
    <recommendedName>
        <fullName evidence="3">Glycerophosphotransferase</fullName>
    </recommendedName>
</protein>
<dbReference type="Gene3D" id="3.40.50.12580">
    <property type="match status" value="1"/>
</dbReference>
<name>A0A967B4J9_9PROT</name>
<evidence type="ECO:0000313" key="2">
    <source>
        <dbReference type="Proteomes" id="UP000597459"/>
    </source>
</evidence>
<sequence>MKIAFLYLSQPYECYHIASVASALAQHPDVQVVEYYLFDDVPEHLRIIREALNAPALPAKKLKADWKAAFLRPFKNINDYRLAILNQYTQEFEQFDALLSTEFVTGLLKDHGLISPKLIWMAHGAGDRYIKREYLVSKFDLVALSGPKLERYYLKQGLVKTGNIRVVGYPKFDVFEAVRQKSYAPFPNGHPFILYNPHYKRGLSSYEKYVRTVVAGIKQQSRYNLIVAPHIEMFDKKIGLRKHFLKRLEGPQVLADTGSPRMLDMTYTAHAAIYLGDISSQVYEFLLFPRPCVFLNAAKVAWRDNPAFRHWAAGEVVDRPEDVLPAIARAQERHAEYKPAQETLFRETFGDLPPFGASERAATAIVNYMSCAAHV</sequence>
<dbReference type="Proteomes" id="UP000597459">
    <property type="component" value="Unassembled WGS sequence"/>
</dbReference>
<evidence type="ECO:0000313" key="1">
    <source>
        <dbReference type="EMBL" id="NHO52725.1"/>
    </source>
</evidence>
<dbReference type="SUPFAM" id="SSF53756">
    <property type="entry name" value="UDP-Glycosyltransferase/glycogen phosphorylase"/>
    <property type="match status" value="1"/>
</dbReference>
<organism evidence="1 2">
    <name type="scientific">Acetobacter estunensis</name>
    <dbReference type="NCBI Taxonomy" id="104097"/>
    <lineage>
        <taxon>Bacteria</taxon>
        <taxon>Pseudomonadati</taxon>
        <taxon>Pseudomonadota</taxon>
        <taxon>Alphaproteobacteria</taxon>
        <taxon>Acetobacterales</taxon>
        <taxon>Acetobacteraceae</taxon>
        <taxon>Acetobacter</taxon>
    </lineage>
</organism>
<comment type="caution">
    <text evidence="1">The sequence shown here is derived from an EMBL/GenBank/DDBJ whole genome shotgun (WGS) entry which is preliminary data.</text>
</comment>
<evidence type="ECO:0008006" key="3">
    <source>
        <dbReference type="Google" id="ProtNLM"/>
    </source>
</evidence>
<proteinExistence type="predicted"/>